<proteinExistence type="predicted"/>
<feature type="signal peptide" evidence="1">
    <location>
        <begin position="1"/>
        <end position="30"/>
    </location>
</feature>
<organism evidence="2 3">
    <name type="scientific">Pigmentiphaga soli</name>
    <dbReference type="NCBI Taxonomy" id="1007095"/>
    <lineage>
        <taxon>Bacteria</taxon>
        <taxon>Pseudomonadati</taxon>
        <taxon>Pseudomonadota</taxon>
        <taxon>Betaproteobacteria</taxon>
        <taxon>Burkholderiales</taxon>
        <taxon>Alcaligenaceae</taxon>
        <taxon>Pigmentiphaga</taxon>
    </lineage>
</organism>
<sequence length="134" mass="14326">MKTMKIATPRMAACIVLALSGIAAGQAVLAASADDRYREEIARCNSGRSNEDRATCRREAGAALEEARHGKMPSAANQDQYARNAVARCDALPQEDRSACVARIQGKGVTRGSVEGGGIYREYREVVPGTQGNR</sequence>
<evidence type="ECO:0000256" key="1">
    <source>
        <dbReference type="SAM" id="SignalP"/>
    </source>
</evidence>
<evidence type="ECO:0000313" key="2">
    <source>
        <dbReference type="EMBL" id="GAA4325575.1"/>
    </source>
</evidence>
<protein>
    <submittedName>
        <fullName evidence="2">Uncharacterized protein</fullName>
    </submittedName>
</protein>
<dbReference type="Proteomes" id="UP001501671">
    <property type="component" value="Unassembled WGS sequence"/>
</dbReference>
<comment type="caution">
    <text evidence="2">The sequence shown here is derived from an EMBL/GenBank/DDBJ whole genome shotgun (WGS) entry which is preliminary data.</text>
</comment>
<evidence type="ECO:0000313" key="3">
    <source>
        <dbReference type="Proteomes" id="UP001501671"/>
    </source>
</evidence>
<keyword evidence="3" id="KW-1185">Reference proteome</keyword>
<dbReference type="EMBL" id="BAABFO010000003">
    <property type="protein sequence ID" value="GAA4325575.1"/>
    <property type="molecule type" value="Genomic_DNA"/>
</dbReference>
<reference evidence="3" key="1">
    <citation type="journal article" date="2019" name="Int. J. Syst. Evol. Microbiol.">
        <title>The Global Catalogue of Microorganisms (GCM) 10K type strain sequencing project: providing services to taxonomists for standard genome sequencing and annotation.</title>
        <authorList>
            <consortium name="The Broad Institute Genomics Platform"/>
            <consortium name="The Broad Institute Genome Sequencing Center for Infectious Disease"/>
            <person name="Wu L."/>
            <person name="Ma J."/>
        </authorList>
    </citation>
    <scope>NUCLEOTIDE SEQUENCE [LARGE SCALE GENOMIC DNA]</scope>
    <source>
        <strain evidence="3">JCM 17666</strain>
    </source>
</reference>
<feature type="chain" id="PRO_5047240990" evidence="1">
    <location>
        <begin position="31"/>
        <end position="134"/>
    </location>
</feature>
<dbReference type="RefSeq" id="WP_345246593.1">
    <property type="nucleotide sequence ID" value="NZ_BAABFO010000003.1"/>
</dbReference>
<name>A0ABP8GJL8_9BURK</name>
<accession>A0ABP8GJL8</accession>
<keyword evidence="1" id="KW-0732">Signal</keyword>
<gene>
    <name evidence="2" type="ORF">GCM10023144_08060</name>
</gene>